<dbReference type="AlphaFoldDB" id="A0A9I9DDJ9"/>
<accession>A0A9I9DDJ9</accession>
<protein>
    <submittedName>
        <fullName evidence="1">Uncharacterized protein</fullName>
    </submittedName>
</protein>
<name>A0A9I9DDJ9_CUCME</name>
<proteinExistence type="predicted"/>
<dbReference type="Gramene" id="MELO3C017084.2.1">
    <property type="protein sequence ID" value="MELO3C017084.2.1"/>
    <property type="gene ID" value="MELO3C017084.2"/>
</dbReference>
<dbReference type="EnsemblPlants" id="MELO3C017084.2.1">
    <property type="protein sequence ID" value="MELO3C017084.2.1"/>
    <property type="gene ID" value="MELO3C017084.2"/>
</dbReference>
<organism evidence="1">
    <name type="scientific">Cucumis melo</name>
    <name type="common">Muskmelon</name>
    <dbReference type="NCBI Taxonomy" id="3656"/>
    <lineage>
        <taxon>Eukaryota</taxon>
        <taxon>Viridiplantae</taxon>
        <taxon>Streptophyta</taxon>
        <taxon>Embryophyta</taxon>
        <taxon>Tracheophyta</taxon>
        <taxon>Spermatophyta</taxon>
        <taxon>Magnoliopsida</taxon>
        <taxon>eudicotyledons</taxon>
        <taxon>Gunneridae</taxon>
        <taxon>Pentapetalae</taxon>
        <taxon>rosids</taxon>
        <taxon>fabids</taxon>
        <taxon>Cucurbitales</taxon>
        <taxon>Cucurbitaceae</taxon>
        <taxon>Benincaseae</taxon>
        <taxon>Cucumis</taxon>
    </lineage>
</organism>
<sequence length="51" mass="5664">MAFSALGKLLQAPPNLYKVLLAFSQPQVAYLCSGRHSYVLLLSLLTDKRKV</sequence>
<reference evidence="1" key="1">
    <citation type="submission" date="2023-03" db="UniProtKB">
        <authorList>
            <consortium name="EnsemblPlants"/>
        </authorList>
    </citation>
    <scope>IDENTIFICATION</scope>
</reference>
<evidence type="ECO:0000313" key="1">
    <source>
        <dbReference type="EnsemblPlants" id="MELO3C017084.2.1"/>
    </source>
</evidence>